<evidence type="ECO:0000256" key="2">
    <source>
        <dbReference type="SAM" id="Phobius"/>
    </source>
</evidence>
<feature type="transmembrane region" description="Helical" evidence="2">
    <location>
        <begin position="113"/>
        <end position="132"/>
    </location>
</feature>
<comment type="caution">
    <text evidence="3">The sequence shown here is derived from an EMBL/GenBank/DDBJ whole genome shotgun (WGS) entry which is preliminary data.</text>
</comment>
<protein>
    <submittedName>
        <fullName evidence="3">Uncharacterized protein</fullName>
    </submittedName>
</protein>
<evidence type="ECO:0000313" key="4">
    <source>
        <dbReference type="Proteomes" id="UP001059596"/>
    </source>
</evidence>
<keyword evidence="2" id="KW-0812">Transmembrane</keyword>
<organism evidence="3 4">
    <name type="scientific">Drosophila gunungcola</name>
    <name type="common">fruit fly</name>
    <dbReference type="NCBI Taxonomy" id="103775"/>
    <lineage>
        <taxon>Eukaryota</taxon>
        <taxon>Metazoa</taxon>
        <taxon>Ecdysozoa</taxon>
        <taxon>Arthropoda</taxon>
        <taxon>Hexapoda</taxon>
        <taxon>Insecta</taxon>
        <taxon>Pterygota</taxon>
        <taxon>Neoptera</taxon>
        <taxon>Endopterygota</taxon>
        <taxon>Diptera</taxon>
        <taxon>Brachycera</taxon>
        <taxon>Muscomorpha</taxon>
        <taxon>Ephydroidea</taxon>
        <taxon>Drosophilidae</taxon>
        <taxon>Drosophila</taxon>
        <taxon>Sophophora</taxon>
    </lineage>
</organism>
<accession>A0A9P9YGK9</accession>
<feature type="compositionally biased region" description="Acidic residues" evidence="1">
    <location>
        <begin position="439"/>
        <end position="455"/>
    </location>
</feature>
<keyword evidence="2" id="KW-0472">Membrane</keyword>
<feature type="compositionally biased region" description="Basic and acidic residues" evidence="1">
    <location>
        <begin position="297"/>
        <end position="315"/>
    </location>
</feature>
<feature type="transmembrane region" description="Helical" evidence="2">
    <location>
        <begin position="178"/>
        <end position="196"/>
    </location>
</feature>
<evidence type="ECO:0000256" key="1">
    <source>
        <dbReference type="SAM" id="MobiDB-lite"/>
    </source>
</evidence>
<keyword evidence="4" id="KW-1185">Reference proteome</keyword>
<dbReference type="EMBL" id="JAMKOV010000022">
    <property type="protein sequence ID" value="KAI8036179.1"/>
    <property type="molecule type" value="Genomic_DNA"/>
</dbReference>
<dbReference type="Proteomes" id="UP001059596">
    <property type="component" value="Unassembled WGS sequence"/>
</dbReference>
<gene>
    <name evidence="3" type="ORF">M5D96_011039</name>
</gene>
<dbReference type="AlphaFoldDB" id="A0A9P9YGK9"/>
<name>A0A9P9YGK9_9MUSC</name>
<sequence length="481" mass="56668">MMGDDTNRNNDGSDPEFNPVEIIVEIIESLLYSSVLQCQRRQLQVEWAVNRSILCIDDYSITRNENLEASVQIWKGKVTVWCLPSICQLFCQYFVRQIFPVNVFREGSELTAVGFRWIILYLLRKLMLYFLAVFRGTKYLKMHIILSMLGLNALVVNFEVELLFVRHERSKLMPEFKVCLRVTILPVAILKAMIALKSINCFDRIDARFCVYTAYIKKTINNAISVAHMGQMICSPRWELVISRNWLFDEAYPFGHNYELQRAQRTWYRLMGFRPFSRPVDRMETIVEVSEEEEKKEEEKKEEEKKEEEQAKAPEDFSPVNPQQSREEHLTAMARIQEQLDSLMLQAFDFTRQSDRVDRFNMMWYNDPDVSSESNDNAELLSDTSEEFIAMPLWPLHIPNRGPMVDIESRDHNSDNESENDSYLSQLQRICEERQLVAEETESPQPEEEEEEIIPTEDQVQPLESLVQQTDRLIHQLQRRF</sequence>
<proteinExistence type="predicted"/>
<feature type="region of interest" description="Disordered" evidence="1">
    <location>
        <begin position="437"/>
        <end position="461"/>
    </location>
</feature>
<reference evidence="3" key="1">
    <citation type="journal article" date="2023" name="Genome Biol. Evol.">
        <title>Long-read-based Genome Assembly of Drosophila gunungcola Reveals Fewer Chemosensory Genes in Flower-breeding Species.</title>
        <authorList>
            <person name="Negi A."/>
            <person name="Liao B.Y."/>
            <person name="Yeh S.D."/>
        </authorList>
    </citation>
    <scope>NUCLEOTIDE SEQUENCE</scope>
    <source>
        <strain evidence="3">Sukarami</strain>
    </source>
</reference>
<evidence type="ECO:0000313" key="3">
    <source>
        <dbReference type="EMBL" id="KAI8036179.1"/>
    </source>
</evidence>
<feature type="region of interest" description="Disordered" evidence="1">
    <location>
        <begin position="288"/>
        <end position="323"/>
    </location>
</feature>
<keyword evidence="2" id="KW-1133">Transmembrane helix</keyword>
<feature type="transmembrane region" description="Helical" evidence="2">
    <location>
        <begin position="144"/>
        <end position="166"/>
    </location>
</feature>